<dbReference type="GO" id="GO:0006270">
    <property type="term" value="P:DNA replication initiation"/>
    <property type="evidence" value="ECO:0007669"/>
    <property type="project" value="InterPro"/>
</dbReference>
<proteinExistence type="predicted"/>
<keyword evidence="3" id="KW-1185">Reference proteome</keyword>
<name>A0A5K8AJ20_9BACT</name>
<reference evidence="2 3" key="1">
    <citation type="submission" date="2019-11" db="EMBL/GenBank/DDBJ databases">
        <title>Comparative genomics of hydrocarbon-degrading Desulfosarcina strains.</title>
        <authorList>
            <person name="Watanabe M."/>
            <person name="Kojima H."/>
            <person name="Fukui M."/>
        </authorList>
    </citation>
    <scope>NUCLEOTIDE SEQUENCE [LARGE SCALE GENOMIC DNA]</scope>
    <source>
        <strain evidence="3">oXyS1</strain>
    </source>
</reference>
<organism evidence="2 3">
    <name type="scientific">Desulfosarcina ovata subsp. ovata</name>
    <dbReference type="NCBI Taxonomy" id="2752305"/>
    <lineage>
        <taxon>Bacteria</taxon>
        <taxon>Pseudomonadati</taxon>
        <taxon>Thermodesulfobacteriota</taxon>
        <taxon>Desulfobacteria</taxon>
        <taxon>Desulfobacterales</taxon>
        <taxon>Desulfosarcinaceae</taxon>
        <taxon>Desulfosarcina</taxon>
    </lineage>
</organism>
<sequence length="90" mass="10171">MSTNTRELYTFERMIEQVSEHFGISIANILFPGKHPQRVKARSVAAYLAVKRLGMDGTTVGRRMGVGQSTISRAVTREEKIMRELDISFP</sequence>
<dbReference type="InterPro" id="IPR013159">
    <property type="entry name" value="DnaA_C"/>
</dbReference>
<dbReference type="GO" id="GO:0005524">
    <property type="term" value="F:ATP binding"/>
    <property type="evidence" value="ECO:0007669"/>
    <property type="project" value="InterPro"/>
</dbReference>
<protein>
    <recommendedName>
        <fullName evidence="1">Chromosomal replication initiator DnaA C-terminal domain-containing protein</fullName>
    </recommendedName>
</protein>
<evidence type="ECO:0000313" key="3">
    <source>
        <dbReference type="Proteomes" id="UP000422108"/>
    </source>
</evidence>
<dbReference type="GO" id="GO:0006275">
    <property type="term" value="P:regulation of DNA replication"/>
    <property type="evidence" value="ECO:0007669"/>
    <property type="project" value="InterPro"/>
</dbReference>
<dbReference type="Proteomes" id="UP000422108">
    <property type="component" value="Chromosome"/>
</dbReference>
<feature type="domain" description="Chromosomal replication initiator DnaA C-terminal" evidence="1">
    <location>
        <begin position="10"/>
        <end position="78"/>
    </location>
</feature>
<dbReference type="AlphaFoldDB" id="A0A5K8AJ20"/>
<evidence type="ECO:0000313" key="2">
    <source>
        <dbReference type="EMBL" id="BBO92499.1"/>
    </source>
</evidence>
<evidence type="ECO:0000259" key="1">
    <source>
        <dbReference type="SMART" id="SM00760"/>
    </source>
</evidence>
<gene>
    <name evidence="2" type="ORF">DSCOOX_56790</name>
</gene>
<dbReference type="SMART" id="SM00760">
    <property type="entry name" value="Bac_DnaA_C"/>
    <property type="match status" value="1"/>
</dbReference>
<dbReference type="SUPFAM" id="SSF48295">
    <property type="entry name" value="TrpR-like"/>
    <property type="match status" value="1"/>
</dbReference>
<accession>A0A5K8AJ20</accession>
<dbReference type="GO" id="GO:0043565">
    <property type="term" value="F:sequence-specific DNA binding"/>
    <property type="evidence" value="ECO:0007669"/>
    <property type="project" value="InterPro"/>
</dbReference>
<dbReference type="EMBL" id="AP021879">
    <property type="protein sequence ID" value="BBO92499.1"/>
    <property type="molecule type" value="Genomic_DNA"/>
</dbReference>
<dbReference type="Pfam" id="PF08299">
    <property type="entry name" value="Bac_DnaA_C"/>
    <property type="match status" value="1"/>
</dbReference>
<dbReference type="Gene3D" id="1.10.1750.10">
    <property type="match status" value="1"/>
</dbReference>
<dbReference type="InterPro" id="IPR010921">
    <property type="entry name" value="Trp_repressor/repl_initiator"/>
</dbReference>